<evidence type="ECO:0000313" key="2">
    <source>
        <dbReference type="Proteomes" id="UP000577362"/>
    </source>
</evidence>
<organism evidence="1 2">
    <name type="scientific">Chelatococcus caeni</name>
    <dbReference type="NCBI Taxonomy" id="1348468"/>
    <lineage>
        <taxon>Bacteria</taxon>
        <taxon>Pseudomonadati</taxon>
        <taxon>Pseudomonadota</taxon>
        <taxon>Alphaproteobacteria</taxon>
        <taxon>Hyphomicrobiales</taxon>
        <taxon>Chelatococcaceae</taxon>
        <taxon>Chelatococcus</taxon>
    </lineage>
</organism>
<gene>
    <name evidence="1" type="ORF">GGR16_005185</name>
</gene>
<keyword evidence="2" id="KW-1185">Reference proteome</keyword>
<evidence type="ECO:0008006" key="3">
    <source>
        <dbReference type="Google" id="ProtNLM"/>
    </source>
</evidence>
<proteinExistence type="predicted"/>
<dbReference type="Proteomes" id="UP000577362">
    <property type="component" value="Unassembled WGS sequence"/>
</dbReference>
<name>A0A840C2N3_9HYPH</name>
<accession>A0A840C2N3</accession>
<dbReference type="AlphaFoldDB" id="A0A840C2N3"/>
<reference evidence="1 2" key="1">
    <citation type="submission" date="2020-08" db="EMBL/GenBank/DDBJ databases">
        <title>Genomic Encyclopedia of Type Strains, Phase IV (KMG-IV): sequencing the most valuable type-strain genomes for metagenomic binning, comparative biology and taxonomic classification.</title>
        <authorList>
            <person name="Goeker M."/>
        </authorList>
    </citation>
    <scope>NUCLEOTIDE SEQUENCE [LARGE SCALE GENOMIC DNA]</scope>
    <source>
        <strain evidence="1 2">DSM 103737</strain>
    </source>
</reference>
<dbReference type="RefSeq" id="WP_183318996.1">
    <property type="nucleotide sequence ID" value="NZ_JACIEN010000012.1"/>
</dbReference>
<comment type="caution">
    <text evidence="1">The sequence shown here is derived from an EMBL/GenBank/DDBJ whole genome shotgun (WGS) entry which is preliminary data.</text>
</comment>
<sequence length="243" mass="28193">MNTKNYINLQATEFDGYIYRVMPLGRFYELFANKQNVLVRPSKWDDPFENFILNAPARLADGTIAKFAFNNDFYGQCWTRQTSSDAIWRIYSPDKTGVRVRTTIRNLLTGLQAPLGDWAHKQAFIGKVQYMGDRKLVEFGNKVFRGGLHVRALAETLLVKRNAFIHEREVRLLYLEKNKGKQDIYAYSVDPHALIDQIMIDPRLPLSDVNKVKDEIRRRTGFKGRIMRSLLYAPPKDMIFPIG</sequence>
<dbReference type="EMBL" id="JACIEN010000012">
    <property type="protein sequence ID" value="MBB4020121.1"/>
    <property type="molecule type" value="Genomic_DNA"/>
</dbReference>
<protein>
    <recommendedName>
        <fullName evidence="3">DUF2971 domain-containing protein</fullName>
    </recommendedName>
</protein>
<evidence type="ECO:0000313" key="1">
    <source>
        <dbReference type="EMBL" id="MBB4020121.1"/>
    </source>
</evidence>